<organism evidence="3 5">
    <name type="scientific">Duganella violaceipulchra</name>
    <dbReference type="NCBI Taxonomy" id="2849652"/>
    <lineage>
        <taxon>Bacteria</taxon>
        <taxon>Pseudomonadati</taxon>
        <taxon>Pseudomonadota</taxon>
        <taxon>Betaproteobacteria</taxon>
        <taxon>Burkholderiales</taxon>
        <taxon>Oxalobacteraceae</taxon>
        <taxon>Telluria group</taxon>
        <taxon>Duganella</taxon>
    </lineage>
</organism>
<comment type="caution">
    <text evidence="3">The sequence shown here is derived from an EMBL/GenBank/DDBJ whole genome shotgun (WGS) entry which is preliminary data.</text>
</comment>
<dbReference type="Proteomes" id="UP001162889">
    <property type="component" value="Unassembled WGS sequence"/>
</dbReference>
<protein>
    <submittedName>
        <fullName evidence="3">PEP-CTERM sorting domain-containing protein</fullName>
    </submittedName>
</protein>
<dbReference type="InterPro" id="IPR013424">
    <property type="entry name" value="Ice-binding_C"/>
</dbReference>
<feature type="domain" description="Ice-binding protein C-terminal" evidence="2">
    <location>
        <begin position="191"/>
        <end position="215"/>
    </location>
</feature>
<dbReference type="AlphaFoldDB" id="A0AA41H7T4"/>
<accession>A0AA41H7T4</accession>
<dbReference type="RefSeq" id="WP_217944439.1">
    <property type="nucleotide sequence ID" value="NZ_JAHTGR010000012.1"/>
</dbReference>
<name>A0AA41H7T4_9BURK</name>
<evidence type="ECO:0000259" key="2">
    <source>
        <dbReference type="Pfam" id="PF07589"/>
    </source>
</evidence>
<dbReference type="Pfam" id="PF07589">
    <property type="entry name" value="PEP-CTERM"/>
    <property type="match status" value="1"/>
</dbReference>
<reference evidence="3" key="1">
    <citation type="submission" date="2021-07" db="EMBL/GenBank/DDBJ databases">
        <title>Characterization of violacein-producing bacteria and related species.</title>
        <authorList>
            <person name="Wilson H.S."/>
            <person name="De Leon M.E."/>
        </authorList>
    </citation>
    <scope>NUCLEOTIDE SEQUENCE</scope>
    <source>
        <strain evidence="3">HSC-15S17</strain>
    </source>
</reference>
<evidence type="ECO:0000313" key="6">
    <source>
        <dbReference type="Proteomes" id="UP001162889"/>
    </source>
</evidence>
<feature type="chain" id="PRO_5041319612" evidence="1">
    <location>
        <begin position="20"/>
        <end position="216"/>
    </location>
</feature>
<sequence>MKKTLLVLALSGAAALAQAGVIDFNPPASVCNNAADGYGSIVGCTNYGSIAQSYGDVAGVLDVRYSAPRVSDTSLSWWDANYNTLRGVAWAVGGDGNSAARIDLVPLNGQAVTLGHFDLGAYADTTRGTHLTISAIDGPLLYSYDGNVGGLPGNTASSFNGSWTSLSGIRIEWSDSAYNVGIDNITYDINPVPEPSAWLMLSLGLFGIAVAARRRT</sequence>
<evidence type="ECO:0000313" key="5">
    <source>
        <dbReference type="Proteomes" id="UP001155901"/>
    </source>
</evidence>
<evidence type="ECO:0000313" key="4">
    <source>
        <dbReference type="EMBL" id="MCP2009031.1"/>
    </source>
</evidence>
<gene>
    <name evidence="3" type="ORF">KVP70_22320</name>
    <name evidence="4" type="ORF">L1274_002744</name>
</gene>
<dbReference type="NCBIfam" id="TIGR02595">
    <property type="entry name" value="PEP_CTERM"/>
    <property type="match status" value="1"/>
</dbReference>
<reference evidence="4" key="2">
    <citation type="submission" date="2022-03" db="EMBL/GenBank/DDBJ databases">
        <title>Genome Encyclopedia of Bacteria and Archaea VI: Functional Genomics of Type Strains.</title>
        <authorList>
            <person name="Whitman W."/>
        </authorList>
    </citation>
    <scope>NUCLEOTIDE SEQUENCE</scope>
    <source>
        <strain evidence="4">HSC-15S17</strain>
    </source>
</reference>
<proteinExistence type="predicted"/>
<keyword evidence="1" id="KW-0732">Signal</keyword>
<feature type="signal peptide" evidence="1">
    <location>
        <begin position="1"/>
        <end position="19"/>
    </location>
</feature>
<dbReference type="Proteomes" id="UP001155901">
    <property type="component" value="Unassembled WGS sequence"/>
</dbReference>
<keyword evidence="6" id="KW-1185">Reference proteome</keyword>
<evidence type="ECO:0000256" key="1">
    <source>
        <dbReference type="SAM" id="SignalP"/>
    </source>
</evidence>
<evidence type="ECO:0000313" key="3">
    <source>
        <dbReference type="EMBL" id="MBV6323677.1"/>
    </source>
</evidence>
<dbReference type="EMBL" id="JALJZU010000005">
    <property type="protein sequence ID" value="MCP2009031.1"/>
    <property type="molecule type" value="Genomic_DNA"/>
</dbReference>
<dbReference type="EMBL" id="JAHTGR010000012">
    <property type="protein sequence ID" value="MBV6323677.1"/>
    <property type="molecule type" value="Genomic_DNA"/>
</dbReference>